<keyword evidence="1" id="KW-0732">Signal</keyword>
<evidence type="ECO:0000259" key="2">
    <source>
        <dbReference type="Pfam" id="PF18962"/>
    </source>
</evidence>
<protein>
    <recommendedName>
        <fullName evidence="2">Secretion system C-terminal sorting domain-containing protein</fullName>
    </recommendedName>
</protein>
<dbReference type="SUPFAM" id="SSF49785">
    <property type="entry name" value="Galactose-binding domain-like"/>
    <property type="match status" value="1"/>
</dbReference>
<evidence type="ECO:0000313" key="4">
    <source>
        <dbReference type="Proteomes" id="UP000612329"/>
    </source>
</evidence>
<dbReference type="InterPro" id="IPR026444">
    <property type="entry name" value="Secre_tail"/>
</dbReference>
<keyword evidence="4" id="KW-1185">Reference proteome</keyword>
<dbReference type="EMBL" id="BMNR01000001">
    <property type="protein sequence ID" value="GGK14748.1"/>
    <property type="molecule type" value="Genomic_DNA"/>
</dbReference>
<dbReference type="Pfam" id="PF18962">
    <property type="entry name" value="Por_Secre_tail"/>
    <property type="match status" value="1"/>
</dbReference>
<reference evidence="3" key="2">
    <citation type="submission" date="2020-09" db="EMBL/GenBank/DDBJ databases">
        <authorList>
            <person name="Sun Q."/>
            <person name="Ohkuma M."/>
        </authorList>
    </citation>
    <scope>NUCLEOTIDE SEQUENCE</scope>
    <source>
        <strain evidence="3">JCM 12862</strain>
    </source>
</reference>
<evidence type="ECO:0000313" key="3">
    <source>
        <dbReference type="EMBL" id="GGK14748.1"/>
    </source>
</evidence>
<feature type="domain" description="Secretion system C-terminal sorting" evidence="2">
    <location>
        <begin position="441"/>
        <end position="509"/>
    </location>
</feature>
<evidence type="ECO:0000256" key="1">
    <source>
        <dbReference type="ARBA" id="ARBA00022729"/>
    </source>
</evidence>
<sequence>MKKKLHSFTTSYFNSLGLYLNKLSWINKLNSTFIFCFALLFNVGVMNSQTDIAVNGGFETGDFTGWTQFISGTQNIITTNPSVGTYCAELNNTVPASASLIKDANVGVGTAVANQDVTVTFDARGTTVDGGVAFAELFSELSGGGVSKSEILGGGPLALDVDPNVWKSFSFTTTLGPDVSGGVTLQLSATTGGAGTSSAHLFYDNIKITLTAGPAPTCSDGIKNGDETGVDCGGTFCAPCTTITDPTVSAPAPTLPESQVLSIFSETYPTNTVTNFNFLAFNGAGTYTTVDIESNSNLSGKLQDLTYYGAQWDAVDLTVEESAGVPKYNYVHLDYYATTSTAFNFYLIDATAGIPGGNAAEPRYAFATTGGDETIVQGEWKSVFIPLSHFANYDTGTYSYDLTDIFQWKFDGNGTLYFDNVYFSKDQALGIKDFAIAGLKVHPNPAKDNWTVSTKNIKMTSIQVFDILGKNVLSLRPNTSEAKINGANLRSGLYFAKISTANGASTLKLVKE</sequence>
<proteinExistence type="predicted"/>
<accession>A0A8J3BHJ7</accession>
<dbReference type="InterPro" id="IPR008979">
    <property type="entry name" value="Galactose-bd-like_sf"/>
</dbReference>
<dbReference type="Gene3D" id="2.60.120.430">
    <property type="entry name" value="Galactose-binding lectin"/>
    <property type="match status" value="1"/>
</dbReference>
<reference evidence="3" key="1">
    <citation type="journal article" date="2014" name="Int. J. Syst. Evol. Microbiol.">
        <title>Complete genome sequence of Corynebacterium casei LMG S-19264T (=DSM 44701T), isolated from a smear-ripened cheese.</title>
        <authorList>
            <consortium name="US DOE Joint Genome Institute (JGI-PGF)"/>
            <person name="Walter F."/>
            <person name="Albersmeier A."/>
            <person name="Kalinowski J."/>
            <person name="Ruckert C."/>
        </authorList>
    </citation>
    <scope>NUCLEOTIDE SEQUENCE</scope>
    <source>
        <strain evidence="3">JCM 12862</strain>
    </source>
</reference>
<dbReference type="NCBIfam" id="TIGR04183">
    <property type="entry name" value="Por_Secre_tail"/>
    <property type="match status" value="1"/>
</dbReference>
<gene>
    <name evidence="3" type="ORF">GCM10007962_06240</name>
</gene>
<dbReference type="Proteomes" id="UP000612329">
    <property type="component" value="Unassembled WGS sequence"/>
</dbReference>
<organism evidence="3 4">
    <name type="scientific">Yeosuana aromativorans</name>
    <dbReference type="NCBI Taxonomy" id="288019"/>
    <lineage>
        <taxon>Bacteria</taxon>
        <taxon>Pseudomonadati</taxon>
        <taxon>Bacteroidota</taxon>
        <taxon>Flavobacteriia</taxon>
        <taxon>Flavobacteriales</taxon>
        <taxon>Flavobacteriaceae</taxon>
        <taxon>Yeosuana</taxon>
    </lineage>
</organism>
<comment type="caution">
    <text evidence="3">The sequence shown here is derived from an EMBL/GenBank/DDBJ whole genome shotgun (WGS) entry which is preliminary data.</text>
</comment>
<dbReference type="Gene3D" id="2.60.120.260">
    <property type="entry name" value="Galactose-binding domain-like"/>
    <property type="match status" value="1"/>
</dbReference>
<name>A0A8J3BHJ7_9FLAO</name>
<dbReference type="AlphaFoldDB" id="A0A8J3BHJ7"/>
<dbReference type="RefSeq" id="WP_188649888.1">
    <property type="nucleotide sequence ID" value="NZ_BMNR01000001.1"/>
</dbReference>